<dbReference type="EC" id="3.1.1.11" evidence="3"/>
<comment type="similarity">
    <text evidence="2">Belongs to the pectinesterase family.</text>
</comment>
<keyword evidence="4" id="KW-0378">Hydrolase</keyword>
<feature type="compositionally biased region" description="Low complexity" evidence="6">
    <location>
        <begin position="101"/>
        <end position="117"/>
    </location>
</feature>
<organism evidence="9">
    <name type="scientific">Physcomitrium patens</name>
    <name type="common">Spreading-leaved earth moss</name>
    <name type="synonym">Physcomitrella patens</name>
    <dbReference type="NCBI Taxonomy" id="3218"/>
    <lineage>
        <taxon>Eukaryota</taxon>
        <taxon>Viridiplantae</taxon>
        <taxon>Streptophyta</taxon>
        <taxon>Embryophyta</taxon>
        <taxon>Bryophyta</taxon>
        <taxon>Bryophytina</taxon>
        <taxon>Bryopsida</taxon>
        <taxon>Funariidae</taxon>
        <taxon>Funariales</taxon>
        <taxon>Funariaceae</taxon>
        <taxon>Physcomitrium</taxon>
    </lineage>
</organism>
<feature type="domain" description="Pectinesterase catalytic" evidence="8">
    <location>
        <begin position="137"/>
        <end position="425"/>
    </location>
</feature>
<evidence type="ECO:0000256" key="6">
    <source>
        <dbReference type="SAM" id="MobiDB-lite"/>
    </source>
</evidence>
<evidence type="ECO:0000313" key="9">
    <source>
        <dbReference type="EMBL" id="PNR58393.1"/>
    </source>
</evidence>
<accession>A0A2K1KX77</accession>
<gene>
    <name evidence="10" type="primary">LOC112280144</name>
    <name evidence="9" type="ORF">PHYPA_005388</name>
</gene>
<evidence type="ECO:0000313" key="10">
    <source>
        <dbReference type="EnsemblPlants" id="Pp3c3_35040V3.1"/>
    </source>
</evidence>
<dbReference type="EnsemblPlants" id="Pp3c3_35040V3.1">
    <property type="protein sequence ID" value="Pp3c3_35040V3.1"/>
    <property type="gene ID" value="Pp3c3_35040"/>
</dbReference>
<evidence type="ECO:0000259" key="8">
    <source>
        <dbReference type="Pfam" id="PF01095"/>
    </source>
</evidence>
<keyword evidence="7" id="KW-0732">Signal</keyword>
<feature type="signal peptide" evidence="7">
    <location>
        <begin position="1"/>
        <end position="32"/>
    </location>
</feature>
<dbReference type="InterPro" id="IPR000070">
    <property type="entry name" value="Pectinesterase_cat"/>
</dbReference>
<feature type="region of interest" description="Disordered" evidence="6">
    <location>
        <begin position="41"/>
        <end position="117"/>
    </location>
</feature>
<keyword evidence="11" id="KW-1185">Reference proteome</keyword>
<dbReference type="GO" id="GO:0045490">
    <property type="term" value="P:pectin catabolic process"/>
    <property type="evidence" value="ECO:0000318"/>
    <property type="project" value="GO_Central"/>
</dbReference>
<dbReference type="AlphaFoldDB" id="A0A2K1KX77"/>
<dbReference type="FunFam" id="2.160.20.10:FF:000052">
    <property type="entry name" value="Pectinesterase"/>
    <property type="match status" value="1"/>
</dbReference>
<dbReference type="InterPro" id="IPR012334">
    <property type="entry name" value="Pectin_lyas_fold"/>
</dbReference>
<feature type="compositionally biased region" description="Low complexity" evidence="6">
    <location>
        <begin position="41"/>
        <end position="55"/>
    </location>
</feature>
<evidence type="ECO:0000256" key="3">
    <source>
        <dbReference type="ARBA" id="ARBA00013229"/>
    </source>
</evidence>
<name>A0A2K1KX77_PHYPA</name>
<proteinExistence type="inferred from homology"/>
<reference evidence="10" key="3">
    <citation type="submission" date="2020-12" db="UniProtKB">
        <authorList>
            <consortium name="EnsemblPlants"/>
        </authorList>
    </citation>
    <scope>IDENTIFICATION</scope>
</reference>
<dbReference type="GO" id="GO:0030599">
    <property type="term" value="F:pectinesterase activity"/>
    <property type="evidence" value="ECO:0000318"/>
    <property type="project" value="GO_Central"/>
</dbReference>
<dbReference type="STRING" id="3218.A0A2K1KX77"/>
<dbReference type="EMBL" id="ABEU02000003">
    <property type="protein sequence ID" value="PNR58393.1"/>
    <property type="molecule type" value="Genomic_DNA"/>
</dbReference>
<protein>
    <recommendedName>
        <fullName evidence="3">pectinesterase</fullName>
        <ecNumber evidence="3">3.1.1.11</ecNumber>
    </recommendedName>
</protein>
<reference evidence="9 11" key="2">
    <citation type="journal article" date="2018" name="Plant J.">
        <title>The Physcomitrella patens chromosome-scale assembly reveals moss genome structure and evolution.</title>
        <authorList>
            <person name="Lang D."/>
            <person name="Ullrich K.K."/>
            <person name="Murat F."/>
            <person name="Fuchs J."/>
            <person name="Jenkins J."/>
            <person name="Haas F.B."/>
            <person name="Piednoel M."/>
            <person name="Gundlach H."/>
            <person name="Van Bel M."/>
            <person name="Meyberg R."/>
            <person name="Vives C."/>
            <person name="Morata J."/>
            <person name="Symeonidi A."/>
            <person name="Hiss M."/>
            <person name="Muchero W."/>
            <person name="Kamisugi Y."/>
            <person name="Saleh O."/>
            <person name="Blanc G."/>
            <person name="Decker E.L."/>
            <person name="van Gessel N."/>
            <person name="Grimwood J."/>
            <person name="Hayes R.D."/>
            <person name="Graham S.W."/>
            <person name="Gunter L.E."/>
            <person name="McDaniel S.F."/>
            <person name="Hoernstein S.N.W."/>
            <person name="Larsson A."/>
            <person name="Li F.W."/>
            <person name="Perroud P.F."/>
            <person name="Phillips J."/>
            <person name="Ranjan P."/>
            <person name="Rokshar D.S."/>
            <person name="Rothfels C.J."/>
            <person name="Schneider L."/>
            <person name="Shu S."/>
            <person name="Stevenson D.W."/>
            <person name="Thummler F."/>
            <person name="Tillich M."/>
            <person name="Villarreal Aguilar J.C."/>
            <person name="Widiez T."/>
            <person name="Wong G.K."/>
            <person name="Wymore A."/>
            <person name="Zhang Y."/>
            <person name="Zimmer A.D."/>
            <person name="Quatrano R.S."/>
            <person name="Mayer K.F.X."/>
            <person name="Goodstein D."/>
            <person name="Casacuberta J.M."/>
            <person name="Vandepoele K."/>
            <person name="Reski R."/>
            <person name="Cuming A.C."/>
            <person name="Tuskan G.A."/>
            <person name="Maumus F."/>
            <person name="Salse J."/>
            <person name="Schmutz J."/>
            <person name="Rensing S.A."/>
        </authorList>
    </citation>
    <scope>NUCLEOTIDE SEQUENCE [LARGE SCALE GENOMIC DNA]</scope>
    <source>
        <strain evidence="10 11">cv. Gransden 2004</strain>
    </source>
</reference>
<evidence type="ECO:0000256" key="5">
    <source>
        <dbReference type="ARBA" id="ARBA00023085"/>
    </source>
</evidence>
<keyword evidence="5" id="KW-0063">Aspartyl esterase</keyword>
<dbReference type="Proteomes" id="UP000006727">
    <property type="component" value="Chromosome 3"/>
</dbReference>
<evidence type="ECO:0000256" key="7">
    <source>
        <dbReference type="SAM" id="SignalP"/>
    </source>
</evidence>
<dbReference type="Gramene" id="Pp3c3_35040V3.1">
    <property type="protein sequence ID" value="Pp3c3_35040V3.1"/>
    <property type="gene ID" value="Pp3c3_35040"/>
</dbReference>
<comment type="pathway">
    <text evidence="1">Glycan metabolism; pectin degradation; 2-dehydro-3-deoxy-D-gluconate from pectin: step 1/5.</text>
</comment>
<feature type="chain" id="PRO_5044576489" description="pectinesterase" evidence="7">
    <location>
        <begin position="33"/>
        <end position="433"/>
    </location>
</feature>
<dbReference type="PANTHER" id="PTHR31321:SF139">
    <property type="entry name" value="PECTINESTERASE CATALYTIC DOMAIN-CONTAINING PROTEIN"/>
    <property type="match status" value="1"/>
</dbReference>
<dbReference type="UniPathway" id="UPA00545">
    <property type="reaction ID" value="UER00823"/>
</dbReference>
<dbReference type="SUPFAM" id="SSF51126">
    <property type="entry name" value="Pectin lyase-like"/>
    <property type="match status" value="1"/>
</dbReference>
<feature type="compositionally biased region" description="Pro residues" evidence="6">
    <location>
        <begin position="56"/>
        <end position="82"/>
    </location>
</feature>
<dbReference type="GO" id="GO:0042545">
    <property type="term" value="P:cell wall modification"/>
    <property type="evidence" value="ECO:0007669"/>
    <property type="project" value="InterPro"/>
</dbReference>
<evidence type="ECO:0000256" key="4">
    <source>
        <dbReference type="ARBA" id="ARBA00022801"/>
    </source>
</evidence>
<dbReference type="InterPro" id="IPR011050">
    <property type="entry name" value="Pectin_lyase_fold/virulence"/>
</dbReference>
<evidence type="ECO:0000256" key="1">
    <source>
        <dbReference type="ARBA" id="ARBA00005184"/>
    </source>
</evidence>
<dbReference type="PaxDb" id="3218-PP1S112_158V6.1"/>
<dbReference type="Pfam" id="PF01095">
    <property type="entry name" value="Pectinesterase"/>
    <property type="match status" value="1"/>
</dbReference>
<evidence type="ECO:0000256" key="2">
    <source>
        <dbReference type="ARBA" id="ARBA00008891"/>
    </source>
</evidence>
<sequence length="433" mass="45653">MAEHVILIPNSRYVILAAMVVLLSSMPDPCHGQSWWSWASSPPSPSASTNSSTATPPSPLYTSPAPPPSPSAPTTPATPPSPTFSVPSTPAAPPSPTFGVPTTPSTLPSSAPTTSSTTSTTLIVMTTSFFFGPETIYTSVQDAIDAVPENNTDLYTIEILSGTYTEKVSIPATKPFITLQGAGRNNTIISYNDTANSTGSTMKSATFTVFAANFTARNVTFQASSSSCDAKTVNSAPHAVAGETGAQAVALRIAGDMAAFYGCGFISSQDTICDEEGRHYFRDCYVEGNIDIIWGNGQSLYEYTQIQSTANNSSGSITAQGRASDKETTGFTFVGGSITGTGDNILGRAYGLYSRVFFIDTYMEDIINPVGWSDWPTVTASKGHEHYGEYGNTGPGANLTGRVSWMVKLTEAEAANFSSLSFIDGSLWLSSQT</sequence>
<dbReference type="Gene3D" id="2.160.20.10">
    <property type="entry name" value="Single-stranded right-handed beta-helix, Pectin lyase-like"/>
    <property type="match status" value="1"/>
</dbReference>
<dbReference type="PANTHER" id="PTHR31321">
    <property type="entry name" value="ACYL-COA THIOESTER HYDROLASE YBHC-RELATED"/>
    <property type="match status" value="1"/>
</dbReference>
<reference evidence="9 11" key="1">
    <citation type="journal article" date="2008" name="Science">
        <title>The Physcomitrella genome reveals evolutionary insights into the conquest of land by plants.</title>
        <authorList>
            <person name="Rensing S."/>
            <person name="Lang D."/>
            <person name="Zimmer A."/>
            <person name="Terry A."/>
            <person name="Salamov A."/>
            <person name="Shapiro H."/>
            <person name="Nishiyama T."/>
            <person name="Perroud P.-F."/>
            <person name="Lindquist E."/>
            <person name="Kamisugi Y."/>
            <person name="Tanahashi T."/>
            <person name="Sakakibara K."/>
            <person name="Fujita T."/>
            <person name="Oishi K."/>
            <person name="Shin-I T."/>
            <person name="Kuroki Y."/>
            <person name="Toyoda A."/>
            <person name="Suzuki Y."/>
            <person name="Hashimoto A."/>
            <person name="Yamaguchi K."/>
            <person name="Sugano A."/>
            <person name="Kohara Y."/>
            <person name="Fujiyama A."/>
            <person name="Anterola A."/>
            <person name="Aoki S."/>
            <person name="Ashton N."/>
            <person name="Barbazuk W.B."/>
            <person name="Barker E."/>
            <person name="Bennetzen J."/>
            <person name="Bezanilla M."/>
            <person name="Blankenship R."/>
            <person name="Cho S.H."/>
            <person name="Dutcher S."/>
            <person name="Estelle M."/>
            <person name="Fawcett J.A."/>
            <person name="Gundlach H."/>
            <person name="Hanada K."/>
            <person name="Heyl A."/>
            <person name="Hicks K.A."/>
            <person name="Hugh J."/>
            <person name="Lohr M."/>
            <person name="Mayer K."/>
            <person name="Melkozernov A."/>
            <person name="Murata T."/>
            <person name="Nelson D."/>
            <person name="Pils B."/>
            <person name="Prigge M."/>
            <person name="Reiss B."/>
            <person name="Renner T."/>
            <person name="Rombauts S."/>
            <person name="Rushton P."/>
            <person name="Sanderfoot A."/>
            <person name="Schween G."/>
            <person name="Shiu S.-H."/>
            <person name="Stueber K."/>
            <person name="Theodoulou F.L."/>
            <person name="Tu H."/>
            <person name="Van de Peer Y."/>
            <person name="Verrier P.J."/>
            <person name="Waters E."/>
            <person name="Wood A."/>
            <person name="Yang L."/>
            <person name="Cove D."/>
            <person name="Cuming A."/>
            <person name="Hasebe M."/>
            <person name="Lucas S."/>
            <person name="Mishler D.B."/>
            <person name="Reski R."/>
            <person name="Grigoriev I."/>
            <person name="Quatrano R.S."/>
            <person name="Boore J.L."/>
        </authorList>
    </citation>
    <scope>NUCLEOTIDE SEQUENCE [LARGE SCALE GENOMIC DNA]</scope>
    <source>
        <strain evidence="10 11">cv. Gransden 2004</strain>
    </source>
</reference>
<evidence type="ECO:0000313" key="11">
    <source>
        <dbReference type="Proteomes" id="UP000006727"/>
    </source>
</evidence>